<dbReference type="InParanoid" id="A0A158NFP8"/>
<dbReference type="InterPro" id="IPR000719">
    <property type="entry name" value="Prot_kinase_dom"/>
</dbReference>
<dbReference type="EMBL" id="ADTU01014476">
    <property type="status" value="NOT_ANNOTATED_CDS"/>
    <property type="molecule type" value="Genomic_DNA"/>
</dbReference>
<organism evidence="17 18">
    <name type="scientific">Atta cephalotes</name>
    <name type="common">Leafcutter ant</name>
    <dbReference type="NCBI Taxonomy" id="12957"/>
    <lineage>
        <taxon>Eukaryota</taxon>
        <taxon>Metazoa</taxon>
        <taxon>Ecdysozoa</taxon>
        <taxon>Arthropoda</taxon>
        <taxon>Hexapoda</taxon>
        <taxon>Insecta</taxon>
        <taxon>Pterygota</taxon>
        <taxon>Neoptera</taxon>
        <taxon>Endopterygota</taxon>
        <taxon>Hymenoptera</taxon>
        <taxon>Apocrita</taxon>
        <taxon>Aculeata</taxon>
        <taxon>Formicoidea</taxon>
        <taxon>Formicidae</taxon>
        <taxon>Myrmicinae</taxon>
        <taxon>Atta</taxon>
    </lineage>
</organism>
<proteinExistence type="inferred from homology"/>
<gene>
    <name evidence="17" type="primary">105619448</name>
</gene>
<evidence type="ECO:0000256" key="14">
    <source>
        <dbReference type="SAM" id="SignalP"/>
    </source>
</evidence>
<evidence type="ECO:0000256" key="1">
    <source>
        <dbReference type="ARBA" id="ARBA00004251"/>
    </source>
</evidence>
<dbReference type="PANTHER" id="PTHR24416">
    <property type="entry name" value="TYROSINE-PROTEIN KINASE RECEPTOR"/>
    <property type="match status" value="1"/>
</dbReference>
<evidence type="ECO:0000256" key="13">
    <source>
        <dbReference type="SAM" id="Phobius"/>
    </source>
</evidence>
<evidence type="ECO:0000256" key="10">
    <source>
        <dbReference type="ARBA" id="ARBA00023170"/>
    </source>
</evidence>
<dbReference type="Proteomes" id="UP000005205">
    <property type="component" value="Unassembled WGS sequence"/>
</dbReference>
<keyword evidence="18" id="KW-1185">Reference proteome</keyword>
<keyword evidence="6" id="KW-0067">ATP-binding</keyword>
<dbReference type="GO" id="GO:0043235">
    <property type="term" value="C:receptor complex"/>
    <property type="evidence" value="ECO:0007669"/>
    <property type="project" value="TreeGrafter"/>
</dbReference>
<dbReference type="EMBL" id="ADTU01014468">
    <property type="status" value="NOT_ANNOTATED_CDS"/>
    <property type="molecule type" value="Genomic_DNA"/>
</dbReference>
<keyword evidence="10" id="KW-0675">Receptor</keyword>
<dbReference type="EMBL" id="ADTU01014474">
    <property type="status" value="NOT_ANNOTATED_CDS"/>
    <property type="molecule type" value="Genomic_DNA"/>
</dbReference>
<feature type="transmembrane region" description="Helical" evidence="13">
    <location>
        <begin position="414"/>
        <end position="437"/>
    </location>
</feature>
<keyword evidence="4 14" id="KW-0732">Signal</keyword>
<sequence length="834" mass="94789">MVKSLGFLARRAPPAVHLFVVLLALAPAYHGVDLSQCIAPLGMESGTIPDTDINASSSFDTGNVGPHLARLKSENLGGAWCPKNQITQEAREWLEIDLHTIHLITATATQGRFGNGVGVEFAEAYLLEYWRPRLGKWVRYRDIKGKEVIQGNTNTYLESKHELEPPLWASKIRFLPYSYHRRTVCMRVELYGCYWSDGVVSYSMPQGDKRSNGWEFFDAIYDGHWDGELRRGLGQLTDGRTGPDNFKMYYDNDRAQGWVGWRNDSRGQPVEIKFEFDKVREFSAVHIYCNNEFTRGVQVFSQIDILFSIGGKYYTGEPITYTYMEDKIFETSRNVTIKLHHRVGKFVKLRLHFSDRWIMVSEVTFDSDIAHGNFTPEEAPTTESPIQSDVFVEKNGAAEGELPVSTAKHDDPTYMAIVIGVLTAVILSLAVAIFLIVSRHRQRKCFASPMTGKAPSHLGSTCATVEKGAALMAYTLEDDERYAGGSLPTLPLGNRLLDIVKLDDYQEPYQALKYAPYYSYSTVVMEMKDMMLNNKGTNINHSGATDSIRPYRKSPTQQEVLSALKRRLEQTSVPLFPRHRLRMLSKLAEGAFGTVYVAEAEGIPEYGTTTTLGKRLVAVKFLLPEASEKENKLTPLRRRFSFNCLIYMAAQIASGMRYLENLNFVHRDLATRNCLVGKAYHIKISDFGTDNELYACDYYKVDGTMPLPVRWMAWESIFLGKYTTKSDVWAFAVTLWEILNLGRRVPYEHLSDEEVVQSLRQLHHAADCSNANPEDSCKEDPRNGFDYLPRPTASSKDIYDLMLECWQREETERPTFREISLFLQRKNLGYAPTS</sequence>
<dbReference type="PROSITE" id="PS50022">
    <property type="entry name" value="FA58C_3"/>
    <property type="match status" value="1"/>
</dbReference>
<comment type="similarity">
    <text evidence="12">Belongs to the protein kinase superfamily. Tyr protein kinase family. Insulin receptor subfamily.</text>
</comment>
<feature type="signal peptide" evidence="14">
    <location>
        <begin position="1"/>
        <end position="31"/>
    </location>
</feature>
<accession>A0A158NFP8</accession>
<dbReference type="GO" id="GO:0005886">
    <property type="term" value="C:plasma membrane"/>
    <property type="evidence" value="ECO:0007669"/>
    <property type="project" value="UniProtKB-SubCell"/>
</dbReference>
<keyword evidence="2" id="KW-1003">Cell membrane</keyword>
<reference evidence="17" key="2">
    <citation type="submission" date="2016-04" db="UniProtKB">
        <authorList>
            <consortium name="EnsemblMetazoa"/>
        </authorList>
    </citation>
    <scope>IDENTIFICATION</scope>
</reference>
<evidence type="ECO:0000259" key="16">
    <source>
        <dbReference type="PROSITE" id="PS50022"/>
    </source>
</evidence>
<dbReference type="SMART" id="SM00219">
    <property type="entry name" value="TyrKc"/>
    <property type="match status" value="1"/>
</dbReference>
<dbReference type="SUPFAM" id="SSF56112">
    <property type="entry name" value="Protein kinase-like (PK-like)"/>
    <property type="match status" value="1"/>
</dbReference>
<evidence type="ECO:0000256" key="3">
    <source>
        <dbReference type="ARBA" id="ARBA00022692"/>
    </source>
</evidence>
<reference evidence="18" key="1">
    <citation type="journal article" date="2011" name="PLoS Genet.">
        <title>The genome sequence of the leaf-cutter ant Atta cephalotes reveals insights into its obligate symbiotic lifestyle.</title>
        <authorList>
            <person name="Suen G."/>
            <person name="Teiling C."/>
            <person name="Li L."/>
            <person name="Holt C."/>
            <person name="Abouheif E."/>
            <person name="Bornberg-Bauer E."/>
            <person name="Bouffard P."/>
            <person name="Caldera E.J."/>
            <person name="Cash E."/>
            <person name="Cavanaugh A."/>
            <person name="Denas O."/>
            <person name="Elhaik E."/>
            <person name="Fave M.J."/>
            <person name="Gadau J."/>
            <person name="Gibson J.D."/>
            <person name="Graur D."/>
            <person name="Grubbs K.J."/>
            <person name="Hagen D.E."/>
            <person name="Harkins T.T."/>
            <person name="Helmkampf M."/>
            <person name="Hu H."/>
            <person name="Johnson B.R."/>
            <person name="Kim J."/>
            <person name="Marsh S.E."/>
            <person name="Moeller J.A."/>
            <person name="Munoz-Torres M.C."/>
            <person name="Murphy M.C."/>
            <person name="Naughton M.C."/>
            <person name="Nigam S."/>
            <person name="Overson R."/>
            <person name="Rajakumar R."/>
            <person name="Reese J.T."/>
            <person name="Scott J.J."/>
            <person name="Smith C.R."/>
            <person name="Tao S."/>
            <person name="Tsutsui N.D."/>
            <person name="Viljakainen L."/>
            <person name="Wissler L."/>
            <person name="Yandell M.D."/>
            <person name="Zimmer F."/>
            <person name="Taylor J."/>
            <person name="Slater S.C."/>
            <person name="Clifton S.W."/>
            <person name="Warren W.C."/>
            <person name="Elsik C.G."/>
            <person name="Smith C.D."/>
            <person name="Weinstock G.M."/>
            <person name="Gerardo N.M."/>
            <person name="Currie C.R."/>
        </authorList>
    </citation>
    <scope>NUCLEOTIDE SEQUENCE [LARGE SCALE GENOMIC DNA]</scope>
</reference>
<dbReference type="InterPro" id="IPR000421">
    <property type="entry name" value="FA58C"/>
</dbReference>
<dbReference type="Gene3D" id="1.10.510.10">
    <property type="entry name" value="Transferase(Phosphotransferase) domain 1"/>
    <property type="match status" value="1"/>
</dbReference>
<name>A0A158NFP8_ATTCE</name>
<dbReference type="PROSITE" id="PS01286">
    <property type="entry name" value="FA58C_2"/>
    <property type="match status" value="1"/>
</dbReference>
<evidence type="ECO:0000256" key="9">
    <source>
        <dbReference type="ARBA" id="ARBA00023157"/>
    </source>
</evidence>
<dbReference type="PANTHER" id="PTHR24416:SF579">
    <property type="entry name" value="DISCOIDIN DOMAIN-CONTAINING RECEPTOR 2-LIKE PROTEIN"/>
    <property type="match status" value="1"/>
</dbReference>
<dbReference type="Pfam" id="PF21114">
    <property type="entry name" value="DDR1-2_DS-like"/>
    <property type="match status" value="1"/>
</dbReference>
<dbReference type="Gene3D" id="2.60.120.260">
    <property type="entry name" value="Galactose-binding domain-like"/>
    <property type="match status" value="1"/>
</dbReference>
<evidence type="ECO:0000256" key="12">
    <source>
        <dbReference type="ARBA" id="ARBA00061639"/>
    </source>
</evidence>
<keyword evidence="3 13" id="KW-0812">Transmembrane</keyword>
<dbReference type="InterPro" id="IPR050122">
    <property type="entry name" value="RTK"/>
</dbReference>
<dbReference type="OrthoDB" id="6071166at2759"/>
<dbReference type="KEGG" id="acep:105619448"/>
<evidence type="ECO:0000256" key="2">
    <source>
        <dbReference type="ARBA" id="ARBA00022475"/>
    </source>
</evidence>
<dbReference type="eggNOG" id="KOG1094">
    <property type="taxonomic scope" value="Eukaryota"/>
</dbReference>
<keyword evidence="11" id="KW-0325">Glycoprotein</keyword>
<dbReference type="CDD" id="cd00057">
    <property type="entry name" value="FA58C"/>
    <property type="match status" value="1"/>
</dbReference>
<dbReference type="PROSITE" id="PS50011">
    <property type="entry name" value="PROTEIN_KINASE_DOM"/>
    <property type="match status" value="1"/>
</dbReference>
<evidence type="ECO:0000256" key="5">
    <source>
        <dbReference type="ARBA" id="ARBA00022741"/>
    </source>
</evidence>
<evidence type="ECO:0000256" key="6">
    <source>
        <dbReference type="ARBA" id="ARBA00022840"/>
    </source>
</evidence>
<dbReference type="Gene3D" id="2.60.120.1190">
    <property type="match status" value="1"/>
</dbReference>
<dbReference type="GO" id="GO:0051897">
    <property type="term" value="P:positive regulation of phosphatidylinositol 3-kinase/protein kinase B signal transduction"/>
    <property type="evidence" value="ECO:0007669"/>
    <property type="project" value="TreeGrafter"/>
</dbReference>
<dbReference type="EMBL" id="ADTU01014471">
    <property type="status" value="NOT_ANNOTATED_CDS"/>
    <property type="molecule type" value="Genomic_DNA"/>
</dbReference>
<evidence type="ECO:0000313" key="18">
    <source>
        <dbReference type="Proteomes" id="UP000005205"/>
    </source>
</evidence>
<keyword evidence="7 13" id="KW-1133">Transmembrane helix</keyword>
<evidence type="ECO:0000256" key="8">
    <source>
        <dbReference type="ARBA" id="ARBA00023136"/>
    </source>
</evidence>
<dbReference type="PROSITE" id="PS00109">
    <property type="entry name" value="PROTEIN_KINASE_TYR"/>
    <property type="match status" value="1"/>
</dbReference>
<keyword evidence="5" id="KW-0547">Nucleotide-binding</keyword>
<evidence type="ECO:0000256" key="4">
    <source>
        <dbReference type="ARBA" id="ARBA00022729"/>
    </source>
</evidence>
<evidence type="ECO:0008006" key="19">
    <source>
        <dbReference type="Google" id="ProtNLM"/>
    </source>
</evidence>
<dbReference type="FunFam" id="2.60.120.260:FF:000007">
    <property type="entry name" value="Discoidin domain receptor tyrosine kinase 1"/>
    <property type="match status" value="1"/>
</dbReference>
<protein>
    <recommendedName>
        <fullName evidence="19">Protein kinase domain-containing protein</fullName>
    </recommendedName>
</protein>
<keyword evidence="8 13" id="KW-0472">Membrane</keyword>
<dbReference type="Pfam" id="PF07714">
    <property type="entry name" value="PK_Tyr_Ser-Thr"/>
    <property type="match status" value="2"/>
</dbReference>
<dbReference type="GO" id="GO:0005524">
    <property type="term" value="F:ATP binding"/>
    <property type="evidence" value="ECO:0007669"/>
    <property type="project" value="UniProtKB-KW"/>
</dbReference>
<evidence type="ECO:0000256" key="7">
    <source>
        <dbReference type="ARBA" id="ARBA00022989"/>
    </source>
</evidence>
<dbReference type="InterPro" id="IPR020635">
    <property type="entry name" value="Tyr_kinase_cat_dom"/>
</dbReference>
<dbReference type="PRINTS" id="PR00109">
    <property type="entry name" value="TYRKINASE"/>
</dbReference>
<dbReference type="GO" id="GO:0005518">
    <property type="term" value="F:collagen binding"/>
    <property type="evidence" value="ECO:0007669"/>
    <property type="project" value="TreeGrafter"/>
</dbReference>
<dbReference type="EMBL" id="ADTU01014470">
    <property type="status" value="NOT_ANNOTATED_CDS"/>
    <property type="molecule type" value="Genomic_DNA"/>
</dbReference>
<dbReference type="EMBL" id="ADTU01014475">
    <property type="status" value="NOT_ANNOTATED_CDS"/>
    <property type="molecule type" value="Genomic_DNA"/>
</dbReference>
<dbReference type="InterPro" id="IPR048525">
    <property type="entry name" value="DDR1-2_DS-like"/>
</dbReference>
<dbReference type="EMBL" id="ADTU01014469">
    <property type="status" value="NOT_ANNOTATED_CDS"/>
    <property type="molecule type" value="Genomic_DNA"/>
</dbReference>
<feature type="chain" id="PRO_5007629095" description="Protein kinase domain-containing protein" evidence="14">
    <location>
        <begin position="32"/>
        <end position="834"/>
    </location>
</feature>
<dbReference type="FunCoup" id="A0A158NFP8">
    <property type="interactions" value="16"/>
</dbReference>
<dbReference type="Pfam" id="PF00754">
    <property type="entry name" value="F5_F8_type_C"/>
    <property type="match status" value="1"/>
</dbReference>
<dbReference type="EMBL" id="ADTU01014472">
    <property type="status" value="NOT_ANNOTATED_CDS"/>
    <property type="molecule type" value="Genomic_DNA"/>
</dbReference>
<dbReference type="EMBL" id="ADTU01014473">
    <property type="status" value="NOT_ANNOTATED_CDS"/>
    <property type="molecule type" value="Genomic_DNA"/>
</dbReference>
<comment type="subcellular location">
    <subcellularLocation>
        <location evidence="1">Cell membrane</location>
        <topology evidence="1">Single-pass type I membrane protein</topology>
    </subcellularLocation>
</comment>
<dbReference type="AlphaFoldDB" id="A0A158NFP8"/>
<evidence type="ECO:0000256" key="11">
    <source>
        <dbReference type="ARBA" id="ARBA00023180"/>
    </source>
</evidence>
<keyword evidence="9" id="KW-1015">Disulfide bond</keyword>
<evidence type="ECO:0000313" key="17">
    <source>
        <dbReference type="EnsemblMetazoa" id="XP_012056356.1"/>
    </source>
</evidence>
<dbReference type="SMART" id="SM00231">
    <property type="entry name" value="FA58C"/>
    <property type="match status" value="1"/>
</dbReference>
<dbReference type="GO" id="GO:0048680">
    <property type="term" value="P:positive regulation of axon regeneration"/>
    <property type="evidence" value="ECO:0007669"/>
    <property type="project" value="UniProtKB-ARBA"/>
</dbReference>
<dbReference type="Gene3D" id="3.30.200.20">
    <property type="entry name" value="Phosphorylase Kinase, domain 1"/>
    <property type="match status" value="1"/>
</dbReference>
<feature type="domain" description="F5/8 type C" evidence="16">
    <location>
        <begin position="37"/>
        <end position="193"/>
    </location>
</feature>
<dbReference type="InterPro" id="IPR011009">
    <property type="entry name" value="Kinase-like_dom_sf"/>
</dbReference>
<evidence type="ECO:0000259" key="15">
    <source>
        <dbReference type="PROSITE" id="PS50011"/>
    </source>
</evidence>
<dbReference type="InterPro" id="IPR008979">
    <property type="entry name" value="Galactose-bd-like_sf"/>
</dbReference>
<dbReference type="GO" id="GO:0038062">
    <property type="term" value="F:protein tyrosine kinase collagen receptor activity"/>
    <property type="evidence" value="ECO:0007669"/>
    <property type="project" value="TreeGrafter"/>
</dbReference>
<dbReference type="InterPro" id="IPR001245">
    <property type="entry name" value="Ser-Thr/Tyr_kinase_cat_dom"/>
</dbReference>
<dbReference type="InterPro" id="IPR008266">
    <property type="entry name" value="Tyr_kinase_AS"/>
</dbReference>
<dbReference type="SUPFAM" id="SSF49785">
    <property type="entry name" value="Galactose-binding domain-like"/>
    <property type="match status" value="1"/>
</dbReference>
<feature type="domain" description="Protein kinase" evidence="15">
    <location>
        <begin position="476"/>
        <end position="823"/>
    </location>
</feature>
<dbReference type="EnsemblMetazoa" id="XM_012200966.1">
    <property type="protein sequence ID" value="XP_012056356.1"/>
    <property type="gene ID" value="LOC105619448"/>
</dbReference>
<dbReference type="EMBL" id="ADTU01014467">
    <property type="status" value="NOT_ANNOTATED_CDS"/>
    <property type="molecule type" value="Genomic_DNA"/>
</dbReference>